<dbReference type="SUPFAM" id="SSF52540">
    <property type="entry name" value="P-loop containing nucleoside triphosphate hydrolases"/>
    <property type="match status" value="1"/>
</dbReference>
<comment type="similarity">
    <text evidence="1">Belongs to the GSP E family.</text>
</comment>
<dbReference type="SUPFAM" id="SSF160246">
    <property type="entry name" value="EspE N-terminal domain-like"/>
    <property type="match status" value="1"/>
</dbReference>
<keyword evidence="6" id="KW-1185">Reference proteome</keyword>
<dbReference type="InterPro" id="IPR027417">
    <property type="entry name" value="P-loop_NTPase"/>
</dbReference>
<name>A0ABV3TT39_9GAMM</name>
<dbReference type="CDD" id="cd02440">
    <property type="entry name" value="AdoMet_MTases"/>
    <property type="match status" value="1"/>
</dbReference>
<dbReference type="InterPro" id="IPR037257">
    <property type="entry name" value="T2SS_E_N_sf"/>
</dbReference>
<sequence length="751" mass="83780">MQVDSSQNHWYDVVVATVDRQHFIRNAKQELVTGRSIPSRELLERSLALCKIPARARILHLGAGVGYATAVLARVAEHIVAIEKNSLLADIASEKLAALGIHNVEIRVAEGDDGAAADGPFDLILVSTPNISKREHLWEQLSLGGQYICMEMGDAARLVLVKYDNLGRHKIARTEHGYVDPLQDDDQIFVELGLVTPELLARARKLAEANHSLIVDEISKFQHLDELKLYQSMAKQYGLPLRSMDELLSCVDPSVFSRFPKAFLDHQQAIPLCVEDTNLVVACSSPGISMREIQLVYPELQVEKVLVTPVDYRRLWSSLNRGMRDSRPAIEPIEAKSDEQDKDLLDSDTPNAKLVAVYEALLLDAVADRASDIHLEKYHDRVRVRLRIDGELRDLRHYQISAAGYRGLVNVVKLRAEMNIAERRLPQSGRSQVRVGEARFDLRVQVQPSLHGEHVVIRLLPQNSPLINIDSLGLAPQIAAHYRRLLNNPAGLVLVAGPTGSGKSTTLNAGLQMLAQDTSRKVITVEDPIEYSIDDIQQTRVRPEIGFSFADAMRSFVRQDPDVILVGEIRDHETALEAIRASQTGHIVLSTLHCNDAIDAVQRLFDLNVHPNSLASELLAVIAQRLAKRICEHCKVEAESDPAILKELFPREVPKYFKTFRGKGCEHCHGSGTHGRVAVIEYLQLNAELRDSISRRVPMGELRSQALDSGLVTMRDSALDHVVQGNIPLTELPRILPEERMAPEKRGQWQA</sequence>
<dbReference type="SUPFAM" id="SSF53335">
    <property type="entry name" value="S-adenosyl-L-methionine-dependent methyltransferases"/>
    <property type="match status" value="1"/>
</dbReference>
<dbReference type="InterPro" id="IPR007831">
    <property type="entry name" value="T2SS_GspE_N"/>
</dbReference>
<evidence type="ECO:0000256" key="1">
    <source>
        <dbReference type="ARBA" id="ARBA00006611"/>
    </source>
</evidence>
<feature type="domain" description="Bacterial type II secretion system protein E" evidence="4">
    <location>
        <begin position="557"/>
        <end position="571"/>
    </location>
</feature>
<dbReference type="InterPro" id="IPR001482">
    <property type="entry name" value="T2SS/T4SS_dom"/>
</dbReference>
<keyword evidence="2" id="KW-0547">Nucleotide-binding</keyword>
<evidence type="ECO:0000256" key="2">
    <source>
        <dbReference type="ARBA" id="ARBA00022741"/>
    </source>
</evidence>
<dbReference type="InterPro" id="IPR003593">
    <property type="entry name" value="AAA+_ATPase"/>
</dbReference>
<evidence type="ECO:0000256" key="3">
    <source>
        <dbReference type="ARBA" id="ARBA00022840"/>
    </source>
</evidence>
<evidence type="ECO:0000313" key="5">
    <source>
        <dbReference type="EMBL" id="MEX1664445.1"/>
    </source>
</evidence>
<dbReference type="Proteomes" id="UP001557484">
    <property type="component" value="Unassembled WGS sequence"/>
</dbReference>
<evidence type="ECO:0000259" key="4">
    <source>
        <dbReference type="PROSITE" id="PS00662"/>
    </source>
</evidence>
<dbReference type="InterPro" id="IPR029063">
    <property type="entry name" value="SAM-dependent_MTases_sf"/>
</dbReference>
<dbReference type="Pfam" id="PF05157">
    <property type="entry name" value="MshEN"/>
    <property type="match status" value="1"/>
</dbReference>
<dbReference type="PROSITE" id="PS00662">
    <property type="entry name" value="T2SP_E"/>
    <property type="match status" value="1"/>
</dbReference>
<protein>
    <submittedName>
        <fullName evidence="5">ATPase, T2SS/T4P/T4SS family</fullName>
    </submittedName>
</protein>
<organism evidence="5 6">
    <name type="scientific">Zhongshania arctica</name>
    <dbReference type="NCBI Taxonomy" id="3238302"/>
    <lineage>
        <taxon>Bacteria</taxon>
        <taxon>Pseudomonadati</taxon>
        <taxon>Pseudomonadota</taxon>
        <taxon>Gammaproteobacteria</taxon>
        <taxon>Cellvibrionales</taxon>
        <taxon>Spongiibacteraceae</taxon>
        <taxon>Zhongshania</taxon>
    </lineage>
</organism>
<proteinExistence type="inferred from homology"/>
<dbReference type="Pfam" id="PF00437">
    <property type="entry name" value="T2SSE"/>
    <property type="match status" value="1"/>
</dbReference>
<comment type="caution">
    <text evidence="5">The sequence shown here is derived from an EMBL/GenBank/DDBJ whole genome shotgun (WGS) entry which is preliminary data.</text>
</comment>
<dbReference type="EMBL" id="JBFRYB010000001">
    <property type="protein sequence ID" value="MEX1664445.1"/>
    <property type="molecule type" value="Genomic_DNA"/>
</dbReference>
<keyword evidence="3" id="KW-0067">ATP-binding</keyword>
<dbReference type="Gene3D" id="3.40.50.150">
    <property type="entry name" value="Vaccinia Virus protein VP39"/>
    <property type="match status" value="1"/>
</dbReference>
<evidence type="ECO:0000313" key="6">
    <source>
        <dbReference type="Proteomes" id="UP001557484"/>
    </source>
</evidence>
<accession>A0ABV3TT39</accession>
<dbReference type="SMART" id="SM00382">
    <property type="entry name" value="AAA"/>
    <property type="match status" value="1"/>
</dbReference>
<gene>
    <name evidence="5" type="ORF">AB4875_03030</name>
</gene>
<dbReference type="Gene3D" id="3.40.50.300">
    <property type="entry name" value="P-loop containing nucleotide triphosphate hydrolases"/>
    <property type="match status" value="1"/>
</dbReference>
<dbReference type="PANTHER" id="PTHR30258">
    <property type="entry name" value="TYPE II SECRETION SYSTEM PROTEIN GSPE-RELATED"/>
    <property type="match status" value="1"/>
</dbReference>
<dbReference type="CDD" id="cd01129">
    <property type="entry name" value="PulE-GspE-like"/>
    <property type="match status" value="1"/>
</dbReference>
<dbReference type="Pfam" id="PF01135">
    <property type="entry name" value="PCMT"/>
    <property type="match status" value="1"/>
</dbReference>
<dbReference type="PANTHER" id="PTHR30258:SF2">
    <property type="entry name" value="COMG OPERON PROTEIN 1"/>
    <property type="match status" value="1"/>
</dbReference>
<dbReference type="RefSeq" id="WP_368374567.1">
    <property type="nucleotide sequence ID" value="NZ_JBFRYB010000001.1"/>
</dbReference>
<reference evidence="5 6" key="1">
    <citation type="journal article" date="2011" name="Int. J. Syst. Evol. Microbiol.">
        <title>Zhongshania antarctica gen. nov., sp. nov. and Zhongshania guokunii sp. nov., gammaproteobacteria respectively isolated from coastal attached (fast) ice and surface seawater of the Antarctic.</title>
        <authorList>
            <person name="Li H.J."/>
            <person name="Zhang X.Y."/>
            <person name="Chen C.X."/>
            <person name="Zhang Y.J."/>
            <person name="Gao Z.M."/>
            <person name="Yu Y."/>
            <person name="Chen X.L."/>
            <person name="Chen B."/>
            <person name="Zhang Y.Z."/>
        </authorList>
    </citation>
    <scope>NUCLEOTIDE SEQUENCE [LARGE SCALE GENOMIC DNA]</scope>
    <source>
        <strain evidence="5 6">R06B22</strain>
    </source>
</reference>
<dbReference type="Gene3D" id="3.30.450.90">
    <property type="match status" value="1"/>
</dbReference>